<dbReference type="Gene3D" id="1.10.287.370">
    <property type="match status" value="1"/>
</dbReference>
<proteinExistence type="inferred from homology"/>
<protein>
    <recommendedName>
        <fullName evidence="5">Prefoldin subunit 1</fullName>
    </recommendedName>
</protein>
<evidence type="ECO:0000256" key="4">
    <source>
        <dbReference type="ARBA" id="ARBA00024667"/>
    </source>
</evidence>
<dbReference type="InterPro" id="IPR009053">
    <property type="entry name" value="Prefoldin"/>
</dbReference>
<dbReference type="EMBL" id="CAWYQH010000024">
    <property type="protein sequence ID" value="CAK8676106.1"/>
    <property type="molecule type" value="Genomic_DNA"/>
</dbReference>
<evidence type="ECO:0000313" key="6">
    <source>
        <dbReference type="EMBL" id="CAK8676106.1"/>
    </source>
</evidence>
<dbReference type="PANTHER" id="PTHR20903">
    <property type="entry name" value="PREFOLDIN SUBUNIT 1-RELATED"/>
    <property type="match status" value="1"/>
</dbReference>
<keyword evidence="7" id="KW-1185">Reference proteome</keyword>
<dbReference type="Pfam" id="PF01920">
    <property type="entry name" value="Prefoldin_2"/>
    <property type="match status" value="1"/>
</dbReference>
<comment type="subunit">
    <text evidence="2">Heterohexamer of two PFD-alpha type and four PFD-beta type subunits.</text>
</comment>
<keyword evidence="3" id="KW-0143">Chaperone</keyword>
<gene>
    <name evidence="6" type="ORF">CVLEPA_LOCUS5596</name>
</gene>
<evidence type="ECO:0000256" key="5">
    <source>
        <dbReference type="ARBA" id="ARBA00039325"/>
    </source>
</evidence>
<evidence type="ECO:0000256" key="2">
    <source>
        <dbReference type="ARBA" id="ARBA00011695"/>
    </source>
</evidence>
<organism evidence="6 7">
    <name type="scientific">Clavelina lepadiformis</name>
    <name type="common">Light-bulb sea squirt</name>
    <name type="synonym">Ascidia lepadiformis</name>
    <dbReference type="NCBI Taxonomy" id="159417"/>
    <lineage>
        <taxon>Eukaryota</taxon>
        <taxon>Metazoa</taxon>
        <taxon>Chordata</taxon>
        <taxon>Tunicata</taxon>
        <taxon>Ascidiacea</taxon>
        <taxon>Aplousobranchia</taxon>
        <taxon>Clavelinidae</taxon>
        <taxon>Clavelina</taxon>
    </lineage>
</organism>
<evidence type="ECO:0000313" key="7">
    <source>
        <dbReference type="Proteomes" id="UP001642483"/>
    </source>
</evidence>
<dbReference type="SUPFAM" id="SSF46579">
    <property type="entry name" value="Prefoldin"/>
    <property type="match status" value="1"/>
</dbReference>
<name>A0ABP0F8R1_CLALP</name>
<dbReference type="InterPro" id="IPR002777">
    <property type="entry name" value="PFD_beta-like"/>
</dbReference>
<dbReference type="CDD" id="cd23164">
    <property type="entry name" value="Prefoldin_1"/>
    <property type="match status" value="1"/>
</dbReference>
<comment type="caution">
    <text evidence="6">The sequence shown here is derived from an EMBL/GenBank/DDBJ whole genome shotgun (WGS) entry which is preliminary data.</text>
</comment>
<dbReference type="Proteomes" id="UP001642483">
    <property type="component" value="Unassembled WGS sequence"/>
</dbReference>
<evidence type="ECO:0000256" key="1">
    <source>
        <dbReference type="ARBA" id="ARBA00008045"/>
    </source>
</evidence>
<comment type="similarity">
    <text evidence="1">Belongs to the prefoldin subunit beta family.</text>
</comment>
<reference evidence="6 7" key="1">
    <citation type="submission" date="2024-02" db="EMBL/GenBank/DDBJ databases">
        <authorList>
            <person name="Daric V."/>
            <person name="Darras S."/>
        </authorList>
    </citation>
    <scope>NUCLEOTIDE SEQUENCE [LARGE SCALE GENOMIC DNA]</scope>
</reference>
<dbReference type="PANTHER" id="PTHR20903:SF0">
    <property type="entry name" value="PREFOLDIN SUBUNIT 1"/>
    <property type="match status" value="1"/>
</dbReference>
<evidence type="ECO:0000256" key="3">
    <source>
        <dbReference type="ARBA" id="ARBA00023186"/>
    </source>
</evidence>
<sequence>MAVDMELRKAFSELQKKMVETQTQVKICDAQINALALEGKKTILTTKEIQSLPTDVKLYESVGRMFILQPRSNVIDNLNGKRKDAEAKTKELEAKKTYLIRNVKSSEENLREMVSQRRK</sequence>
<accession>A0ABP0F8R1</accession>
<comment type="function">
    <text evidence="4">Binds specifically to cytosolic chaperonin (c-CPN) and transfers target proteins to it. Binds to nascent polypeptide chain and promotes folding in an environment in which there are many competing pathways for nonnative proteins.</text>
</comment>